<dbReference type="Proteomes" id="UP001189429">
    <property type="component" value="Unassembled WGS sequence"/>
</dbReference>
<feature type="non-terminal residue" evidence="2">
    <location>
        <position position="173"/>
    </location>
</feature>
<accession>A0ABN9UW65</accession>
<protein>
    <submittedName>
        <fullName evidence="2">Uncharacterized protein</fullName>
    </submittedName>
</protein>
<sequence>MPAQRRRRVRAARACQCARLRAFCTRGSDQRGTIGRRGRRRRREDEEEEEEEEEEEQRQLQTCTDPSAARGSGPGPEWPLGRSSPSAACDATVQRPARSAPPAPPESQGHRRPLPRGATPAQGRPTRTRSPLLGLKLSRGGRSSRAGGLGFCAGAGSLERGMGVLDRLGTDRC</sequence>
<proteinExistence type="predicted"/>
<name>A0ABN9UW65_9DINO</name>
<keyword evidence="3" id="KW-1185">Reference proteome</keyword>
<comment type="caution">
    <text evidence="2">The sequence shown here is derived from an EMBL/GenBank/DDBJ whole genome shotgun (WGS) entry which is preliminary data.</text>
</comment>
<evidence type="ECO:0000313" key="3">
    <source>
        <dbReference type="Proteomes" id="UP001189429"/>
    </source>
</evidence>
<evidence type="ECO:0000256" key="1">
    <source>
        <dbReference type="SAM" id="MobiDB-lite"/>
    </source>
</evidence>
<reference evidence="2" key="1">
    <citation type="submission" date="2023-10" db="EMBL/GenBank/DDBJ databases">
        <authorList>
            <person name="Chen Y."/>
            <person name="Shah S."/>
            <person name="Dougan E. K."/>
            <person name="Thang M."/>
            <person name="Chan C."/>
        </authorList>
    </citation>
    <scope>NUCLEOTIDE SEQUENCE [LARGE SCALE GENOMIC DNA]</scope>
</reference>
<feature type="region of interest" description="Disordered" evidence="1">
    <location>
        <begin position="26"/>
        <end position="156"/>
    </location>
</feature>
<feature type="compositionally biased region" description="Acidic residues" evidence="1">
    <location>
        <begin position="45"/>
        <end position="56"/>
    </location>
</feature>
<organism evidence="2 3">
    <name type="scientific">Prorocentrum cordatum</name>
    <dbReference type="NCBI Taxonomy" id="2364126"/>
    <lineage>
        <taxon>Eukaryota</taxon>
        <taxon>Sar</taxon>
        <taxon>Alveolata</taxon>
        <taxon>Dinophyceae</taxon>
        <taxon>Prorocentrales</taxon>
        <taxon>Prorocentraceae</taxon>
        <taxon>Prorocentrum</taxon>
    </lineage>
</organism>
<dbReference type="EMBL" id="CAUYUJ010016348">
    <property type="protein sequence ID" value="CAK0864272.1"/>
    <property type="molecule type" value="Genomic_DNA"/>
</dbReference>
<gene>
    <name evidence="2" type="ORF">PCOR1329_LOCUS52201</name>
</gene>
<feature type="compositionally biased region" description="Low complexity" evidence="1">
    <location>
        <begin position="129"/>
        <end position="146"/>
    </location>
</feature>
<evidence type="ECO:0000313" key="2">
    <source>
        <dbReference type="EMBL" id="CAK0864272.1"/>
    </source>
</evidence>